<dbReference type="PANTHER" id="PTHR23112">
    <property type="entry name" value="G PROTEIN-COUPLED RECEPTOR 157-RELATED"/>
    <property type="match status" value="1"/>
</dbReference>
<feature type="transmembrane region" description="Helical" evidence="6">
    <location>
        <begin position="73"/>
        <end position="91"/>
    </location>
</feature>
<dbReference type="PANTHER" id="PTHR23112:SF0">
    <property type="entry name" value="TRANSMEMBRANE PROTEIN 116"/>
    <property type="match status" value="1"/>
</dbReference>
<protein>
    <recommendedName>
        <fullName evidence="9">G-protein coupled receptors family 1 profile domain-containing protein</fullName>
    </recommendedName>
</protein>
<evidence type="ECO:0008006" key="9">
    <source>
        <dbReference type="Google" id="ProtNLM"/>
    </source>
</evidence>
<dbReference type="GO" id="GO:0004930">
    <property type="term" value="F:G protein-coupled receptor activity"/>
    <property type="evidence" value="ECO:0007669"/>
    <property type="project" value="TreeGrafter"/>
</dbReference>
<evidence type="ECO:0000313" key="7">
    <source>
        <dbReference type="EMBL" id="GET01403.1"/>
    </source>
</evidence>
<feature type="transmembrane region" description="Helical" evidence="6">
    <location>
        <begin position="291"/>
        <end position="311"/>
    </location>
</feature>
<feature type="transmembrane region" description="Helical" evidence="6">
    <location>
        <begin position="317"/>
        <end position="338"/>
    </location>
</feature>
<evidence type="ECO:0000256" key="5">
    <source>
        <dbReference type="SAM" id="MobiDB-lite"/>
    </source>
</evidence>
<dbReference type="GO" id="GO:0005886">
    <property type="term" value="C:plasma membrane"/>
    <property type="evidence" value="ECO:0007669"/>
    <property type="project" value="TreeGrafter"/>
</dbReference>
<dbReference type="EMBL" id="BLAL01000299">
    <property type="protein sequence ID" value="GET01403.1"/>
    <property type="molecule type" value="Genomic_DNA"/>
</dbReference>
<keyword evidence="2 6" id="KW-0812">Transmembrane</keyword>
<organism evidence="7 8">
    <name type="scientific">Rhizophagus clarus</name>
    <dbReference type="NCBI Taxonomy" id="94130"/>
    <lineage>
        <taxon>Eukaryota</taxon>
        <taxon>Fungi</taxon>
        <taxon>Fungi incertae sedis</taxon>
        <taxon>Mucoromycota</taxon>
        <taxon>Glomeromycotina</taxon>
        <taxon>Glomeromycetes</taxon>
        <taxon>Glomerales</taxon>
        <taxon>Glomeraceae</taxon>
        <taxon>Rhizophagus</taxon>
    </lineage>
</organism>
<feature type="region of interest" description="Disordered" evidence="5">
    <location>
        <begin position="347"/>
        <end position="396"/>
    </location>
</feature>
<feature type="transmembrane region" description="Helical" evidence="6">
    <location>
        <begin position="145"/>
        <end position="168"/>
    </location>
</feature>
<name>A0A8H3M9T7_9GLOM</name>
<dbReference type="Gene3D" id="1.20.1070.10">
    <property type="entry name" value="Rhodopsin 7-helix transmembrane proteins"/>
    <property type="match status" value="1"/>
</dbReference>
<dbReference type="Proteomes" id="UP000615446">
    <property type="component" value="Unassembled WGS sequence"/>
</dbReference>
<feature type="transmembrane region" description="Helical" evidence="6">
    <location>
        <begin position="111"/>
        <end position="133"/>
    </location>
</feature>
<comment type="subcellular location">
    <subcellularLocation>
        <location evidence="1">Membrane</location>
        <topology evidence="1">Multi-pass membrane protein</topology>
    </subcellularLocation>
</comment>
<evidence type="ECO:0000313" key="8">
    <source>
        <dbReference type="Proteomes" id="UP000615446"/>
    </source>
</evidence>
<proteinExistence type="predicted"/>
<gene>
    <name evidence="7" type="ORF">RCL2_002781300</name>
</gene>
<comment type="caution">
    <text evidence="7">The sequence shown here is derived from an EMBL/GenBank/DDBJ whole genome shotgun (WGS) entry which is preliminary data.</text>
</comment>
<feature type="region of interest" description="Disordered" evidence="5">
    <location>
        <begin position="224"/>
        <end position="245"/>
    </location>
</feature>
<evidence type="ECO:0000256" key="6">
    <source>
        <dbReference type="SAM" id="Phobius"/>
    </source>
</evidence>
<feature type="compositionally biased region" description="Polar residues" evidence="5">
    <location>
        <begin position="352"/>
        <end position="382"/>
    </location>
</feature>
<dbReference type="AlphaFoldDB" id="A0A8H3M9T7"/>
<evidence type="ECO:0000256" key="2">
    <source>
        <dbReference type="ARBA" id="ARBA00022692"/>
    </source>
</evidence>
<dbReference type="GO" id="GO:0007189">
    <property type="term" value="P:adenylate cyclase-activating G protein-coupled receptor signaling pathway"/>
    <property type="evidence" value="ECO:0007669"/>
    <property type="project" value="TreeGrafter"/>
</dbReference>
<dbReference type="SUPFAM" id="SSF81321">
    <property type="entry name" value="Family A G protein-coupled receptor-like"/>
    <property type="match status" value="1"/>
</dbReference>
<keyword evidence="4 6" id="KW-0472">Membrane</keyword>
<feature type="region of interest" description="Disordered" evidence="5">
    <location>
        <begin position="1"/>
        <end position="21"/>
    </location>
</feature>
<evidence type="ECO:0000256" key="1">
    <source>
        <dbReference type="ARBA" id="ARBA00004141"/>
    </source>
</evidence>
<evidence type="ECO:0000256" key="4">
    <source>
        <dbReference type="ARBA" id="ARBA00023136"/>
    </source>
</evidence>
<accession>A0A8H3M9T7</accession>
<dbReference type="CDD" id="cd00637">
    <property type="entry name" value="7tm_classA_rhodopsin-like"/>
    <property type="match status" value="1"/>
</dbReference>
<dbReference type="OrthoDB" id="5591953at2759"/>
<keyword evidence="3 6" id="KW-1133">Transmembrane helix</keyword>
<feature type="transmembrane region" description="Helical" evidence="6">
    <location>
        <begin position="30"/>
        <end position="52"/>
    </location>
</feature>
<feature type="compositionally biased region" description="Low complexity" evidence="5">
    <location>
        <begin position="224"/>
        <end position="240"/>
    </location>
</feature>
<evidence type="ECO:0000256" key="3">
    <source>
        <dbReference type="ARBA" id="ARBA00022989"/>
    </source>
</evidence>
<sequence>MIISNNNDTGRSEEENKGSIQSKDPIGSGIFFVGGIVTSFANIVGCCIIIIITFNRWKKRKPGRLSPSQRFPLYMSIMDLLIALITIPNLFYPMQNDKLLNSGGLCEGIGFSISTFITMNMMLMVVIAVVTYLRVCKRRVASLGNYDWVLGVIIVVPSLLISILTIVTNGYGQDNYWCFMNRIDRKNVIKRIHGVETMLTSPVFKSIRKRSGVSSRDISRLSTRKFSTTSMTSSRSSSYTLQNPSDGLELRPPSFFMNALSQYRTNSNVPTFDQLKIASNITRATRKMASYIFLQLMQYTPFIIYCLCFLFDVNQSWVYILFIVLTNLGGVAKTLTFLKNEIFSKQKKHSSSDNGNNSNITRHSRSSSNNSITFPTKSYSSTKKSHRLNPSLSSSISSYSSYSNNNNNNIEMMSIIVEDDLPSIPSSPTRANTDLTLVDRNSSNITGNTEDNNDNDNIIEVEDDDLKENENGEYEWCEDDIIDIDFLVPFIFSDQSIITTPPPILSFNSESRKIFNRSLRESLLSVTPPPSNIESSTFNNSHCHSFISFNESIPDPYFHNNGDNSSIS</sequence>
<reference evidence="7" key="1">
    <citation type="submission" date="2019-10" db="EMBL/GenBank/DDBJ databases">
        <title>Conservation and host-specific expression of non-tandemly repeated heterogenous ribosome RNA gene in arbuscular mycorrhizal fungi.</title>
        <authorList>
            <person name="Maeda T."/>
            <person name="Kobayashi Y."/>
            <person name="Nakagawa T."/>
            <person name="Ezawa T."/>
            <person name="Yamaguchi K."/>
            <person name="Bino T."/>
            <person name="Nishimoto Y."/>
            <person name="Shigenobu S."/>
            <person name="Kawaguchi M."/>
        </authorList>
    </citation>
    <scope>NUCLEOTIDE SEQUENCE</scope>
    <source>
        <strain evidence="7">HR1</strain>
    </source>
</reference>